<reference evidence="2 3" key="1">
    <citation type="submission" date="2014-04" db="EMBL/GenBank/DDBJ databases">
        <authorList>
            <consortium name="DOE Joint Genome Institute"/>
            <person name="Kuo A."/>
            <person name="Kohler A."/>
            <person name="Nagy L.G."/>
            <person name="Floudas D."/>
            <person name="Copeland A."/>
            <person name="Barry K.W."/>
            <person name="Cichocki N."/>
            <person name="Veneault-Fourrey C."/>
            <person name="LaButti K."/>
            <person name="Lindquist E.A."/>
            <person name="Lipzen A."/>
            <person name="Lundell T."/>
            <person name="Morin E."/>
            <person name="Murat C."/>
            <person name="Sun H."/>
            <person name="Tunlid A."/>
            <person name="Henrissat B."/>
            <person name="Grigoriev I.V."/>
            <person name="Hibbett D.S."/>
            <person name="Martin F."/>
            <person name="Nordberg H.P."/>
            <person name="Cantor M.N."/>
            <person name="Hua S.X."/>
        </authorList>
    </citation>
    <scope>NUCLEOTIDE SEQUENCE [LARGE SCALE GENOMIC DNA]</scope>
    <source>
        <strain evidence="2 3">LaAM-08-1</strain>
    </source>
</reference>
<dbReference type="HOGENOM" id="CLU_2549168_0_0_1"/>
<organism evidence="2 3">
    <name type="scientific">Laccaria amethystina LaAM-08-1</name>
    <dbReference type="NCBI Taxonomy" id="1095629"/>
    <lineage>
        <taxon>Eukaryota</taxon>
        <taxon>Fungi</taxon>
        <taxon>Dikarya</taxon>
        <taxon>Basidiomycota</taxon>
        <taxon>Agaricomycotina</taxon>
        <taxon>Agaricomycetes</taxon>
        <taxon>Agaricomycetidae</taxon>
        <taxon>Agaricales</taxon>
        <taxon>Agaricineae</taxon>
        <taxon>Hydnangiaceae</taxon>
        <taxon>Laccaria</taxon>
    </lineage>
</organism>
<sequence length="83" mass="8802">MTRRFRSATISTKENVPDMAPPKRGRCASDHASSTPGFQVAEPVAPFTQATPVNLPVAEPVAPFTQAPPVNDTGNQEVGQTQV</sequence>
<keyword evidence="3" id="KW-1185">Reference proteome</keyword>
<gene>
    <name evidence="2" type="ORF">K443DRAFT_14851</name>
</gene>
<feature type="region of interest" description="Disordered" evidence="1">
    <location>
        <begin position="59"/>
        <end position="83"/>
    </location>
</feature>
<reference evidence="3" key="2">
    <citation type="submission" date="2015-01" db="EMBL/GenBank/DDBJ databases">
        <title>Evolutionary Origins and Diversification of the Mycorrhizal Mutualists.</title>
        <authorList>
            <consortium name="DOE Joint Genome Institute"/>
            <consortium name="Mycorrhizal Genomics Consortium"/>
            <person name="Kohler A."/>
            <person name="Kuo A."/>
            <person name="Nagy L.G."/>
            <person name="Floudas D."/>
            <person name="Copeland A."/>
            <person name="Barry K.W."/>
            <person name="Cichocki N."/>
            <person name="Veneault-Fourrey C."/>
            <person name="LaButti K."/>
            <person name="Lindquist E.A."/>
            <person name="Lipzen A."/>
            <person name="Lundell T."/>
            <person name="Morin E."/>
            <person name="Murat C."/>
            <person name="Riley R."/>
            <person name="Ohm R."/>
            <person name="Sun H."/>
            <person name="Tunlid A."/>
            <person name="Henrissat B."/>
            <person name="Grigoriev I.V."/>
            <person name="Hibbett D.S."/>
            <person name="Martin F."/>
        </authorList>
    </citation>
    <scope>NUCLEOTIDE SEQUENCE [LARGE SCALE GENOMIC DNA]</scope>
    <source>
        <strain evidence="3">LaAM-08-1</strain>
    </source>
</reference>
<dbReference type="AlphaFoldDB" id="A0A0C9WSA5"/>
<feature type="region of interest" description="Disordered" evidence="1">
    <location>
        <begin position="1"/>
        <end position="40"/>
    </location>
</feature>
<feature type="compositionally biased region" description="Polar residues" evidence="1">
    <location>
        <begin position="72"/>
        <end position="83"/>
    </location>
</feature>
<feature type="non-terminal residue" evidence="2">
    <location>
        <position position="83"/>
    </location>
</feature>
<accession>A0A0C9WSA5</accession>
<dbReference type="EMBL" id="KN839088">
    <property type="protein sequence ID" value="KIJ90898.1"/>
    <property type="molecule type" value="Genomic_DNA"/>
</dbReference>
<evidence type="ECO:0000256" key="1">
    <source>
        <dbReference type="SAM" id="MobiDB-lite"/>
    </source>
</evidence>
<dbReference type="Proteomes" id="UP000054477">
    <property type="component" value="Unassembled WGS sequence"/>
</dbReference>
<protein>
    <submittedName>
        <fullName evidence="2">Uncharacterized protein</fullName>
    </submittedName>
</protein>
<evidence type="ECO:0000313" key="2">
    <source>
        <dbReference type="EMBL" id="KIJ90898.1"/>
    </source>
</evidence>
<proteinExistence type="predicted"/>
<name>A0A0C9WSA5_9AGAR</name>
<evidence type="ECO:0000313" key="3">
    <source>
        <dbReference type="Proteomes" id="UP000054477"/>
    </source>
</evidence>